<dbReference type="InParanoid" id="A0A1Q3BKC9"/>
<accession>A0A1Q3BKC9</accession>
<reference evidence="2" key="1">
    <citation type="submission" date="2016-04" db="EMBL/GenBank/DDBJ databases">
        <title>Cephalotus genome sequencing.</title>
        <authorList>
            <person name="Fukushima K."/>
            <person name="Hasebe M."/>
            <person name="Fang X."/>
        </authorList>
    </citation>
    <scope>NUCLEOTIDE SEQUENCE [LARGE SCALE GENOMIC DNA]</scope>
    <source>
        <strain evidence="2">cv. St1</strain>
    </source>
</reference>
<protein>
    <recommendedName>
        <fullName evidence="3">Retrotransposon gag domain-containing protein</fullName>
    </recommendedName>
</protein>
<keyword evidence="2" id="KW-1185">Reference proteome</keyword>
<proteinExistence type="predicted"/>
<gene>
    <name evidence="1" type="ORF">CFOL_v3_11795</name>
</gene>
<organism evidence="1 2">
    <name type="scientific">Cephalotus follicularis</name>
    <name type="common">Albany pitcher plant</name>
    <dbReference type="NCBI Taxonomy" id="3775"/>
    <lineage>
        <taxon>Eukaryota</taxon>
        <taxon>Viridiplantae</taxon>
        <taxon>Streptophyta</taxon>
        <taxon>Embryophyta</taxon>
        <taxon>Tracheophyta</taxon>
        <taxon>Spermatophyta</taxon>
        <taxon>Magnoliopsida</taxon>
        <taxon>eudicotyledons</taxon>
        <taxon>Gunneridae</taxon>
        <taxon>Pentapetalae</taxon>
        <taxon>rosids</taxon>
        <taxon>fabids</taxon>
        <taxon>Oxalidales</taxon>
        <taxon>Cephalotaceae</taxon>
        <taxon>Cephalotus</taxon>
    </lineage>
</organism>
<dbReference type="OrthoDB" id="1749531at2759"/>
<dbReference type="Proteomes" id="UP000187406">
    <property type="component" value="Unassembled WGS sequence"/>
</dbReference>
<comment type="caution">
    <text evidence="1">The sequence shown here is derived from an EMBL/GenBank/DDBJ whole genome shotgun (WGS) entry which is preliminary data.</text>
</comment>
<sequence>MTGSAESYLPRMVKLDFPKFNGTEDPTSWVCRAEQFFEFHQTPEEERVPLASFNLEGDTQLWYQLMKEEHEVVTWQVFKEGLHVRYGPTQYQDFFGDLTKLISHVVLLVSTWH</sequence>
<evidence type="ECO:0008006" key="3">
    <source>
        <dbReference type="Google" id="ProtNLM"/>
    </source>
</evidence>
<dbReference type="AlphaFoldDB" id="A0A1Q3BKC9"/>
<evidence type="ECO:0000313" key="2">
    <source>
        <dbReference type="Proteomes" id="UP000187406"/>
    </source>
</evidence>
<dbReference type="EMBL" id="BDDD01000628">
    <property type="protein sequence ID" value="GAV68292.1"/>
    <property type="molecule type" value="Genomic_DNA"/>
</dbReference>
<evidence type="ECO:0000313" key="1">
    <source>
        <dbReference type="EMBL" id="GAV68292.1"/>
    </source>
</evidence>
<name>A0A1Q3BKC9_CEPFO</name>